<evidence type="ECO:0000313" key="2">
    <source>
        <dbReference type="Proteomes" id="UP000626092"/>
    </source>
</evidence>
<accession>A0A834LYL6</accession>
<evidence type="ECO:0000313" key="1">
    <source>
        <dbReference type="EMBL" id="KAF7152910.1"/>
    </source>
</evidence>
<protein>
    <recommendedName>
        <fullName evidence="3">FAR1 domain-containing protein</fullName>
    </recommendedName>
</protein>
<reference evidence="1" key="1">
    <citation type="submission" date="2019-11" db="EMBL/GenBank/DDBJ databases">
        <authorList>
            <person name="Liu Y."/>
            <person name="Hou J."/>
            <person name="Li T.-Q."/>
            <person name="Guan C.-H."/>
            <person name="Wu X."/>
            <person name="Wu H.-Z."/>
            <person name="Ling F."/>
            <person name="Zhang R."/>
            <person name="Shi X.-G."/>
            <person name="Ren J.-P."/>
            <person name="Chen E.-F."/>
            <person name="Sun J.-M."/>
        </authorList>
    </citation>
    <scope>NUCLEOTIDE SEQUENCE</scope>
    <source>
        <strain evidence="1">Adult_tree_wgs_1</strain>
        <tissue evidence="1">Leaves</tissue>
    </source>
</reference>
<name>A0A834LYL6_RHOSS</name>
<comment type="caution">
    <text evidence="1">The sequence shown here is derived from an EMBL/GenBank/DDBJ whole genome shotgun (WGS) entry which is preliminary data.</text>
</comment>
<dbReference type="AlphaFoldDB" id="A0A834LYL6"/>
<evidence type="ECO:0008006" key="3">
    <source>
        <dbReference type="Google" id="ProtNLM"/>
    </source>
</evidence>
<proteinExistence type="predicted"/>
<sequence length="136" mass="15383">MEEPFKLNDLNDFEVDEGLKAPSSGMSFETIEEAQKYYEDYGIQNGFWIRTRTSCKGSNRSNEVTSMLFVCAKVKKYVAKIENDGVVEETNETGEDGKGIPKKRAKSCSTVKYDKWSDDDDDTSYLDYGCVHGSKL</sequence>
<dbReference type="Proteomes" id="UP000626092">
    <property type="component" value="Unassembled WGS sequence"/>
</dbReference>
<gene>
    <name evidence="1" type="ORF">RHSIM_Rhsim01G0112800</name>
</gene>
<organism evidence="1 2">
    <name type="scientific">Rhododendron simsii</name>
    <name type="common">Sims's rhododendron</name>
    <dbReference type="NCBI Taxonomy" id="118357"/>
    <lineage>
        <taxon>Eukaryota</taxon>
        <taxon>Viridiplantae</taxon>
        <taxon>Streptophyta</taxon>
        <taxon>Embryophyta</taxon>
        <taxon>Tracheophyta</taxon>
        <taxon>Spermatophyta</taxon>
        <taxon>Magnoliopsida</taxon>
        <taxon>eudicotyledons</taxon>
        <taxon>Gunneridae</taxon>
        <taxon>Pentapetalae</taxon>
        <taxon>asterids</taxon>
        <taxon>Ericales</taxon>
        <taxon>Ericaceae</taxon>
        <taxon>Ericoideae</taxon>
        <taxon>Rhodoreae</taxon>
        <taxon>Rhododendron</taxon>
    </lineage>
</organism>
<dbReference type="EMBL" id="WJXA01000001">
    <property type="protein sequence ID" value="KAF7152910.1"/>
    <property type="molecule type" value="Genomic_DNA"/>
</dbReference>
<dbReference type="OrthoDB" id="1686421at2759"/>
<dbReference type="PANTHER" id="PTHR46328">
    <property type="entry name" value="FAR-RED IMPAIRED RESPONSIVE (FAR1) FAMILY PROTEIN-RELATED"/>
    <property type="match status" value="1"/>
</dbReference>
<keyword evidence="2" id="KW-1185">Reference proteome</keyword>